<feature type="coiled-coil region" evidence="4">
    <location>
        <begin position="427"/>
        <end position="454"/>
    </location>
</feature>
<sequence length="459" mass="51227">MEIQLSTKDRIYTTGDSIRGKLVLKERGSCERLRISLTLIGTARVVVTTLAPLANSGSTVDNVFLKMHQFDHALELYPKNGIFPILFVVPDALPSDPCSKPMAGVEFNHGHCQLPPSIHYKADQFCPQMCSVDYYIDAEVALECGERLHVKRPVRLLPSYLERPPRLWVNSGNVQLSDATRLRKTLWAASQGQLTVYSPQQKSAYLPIGTQGRSDIAPIHLDLDFDLEGVEVSNELPQQCQLRIVLEAVTYLTTTPMSDLPDGVRLRDDPNAQVFRRSLCLWKNKEVALNWVDRNGKASGSHQAAILVPVAVPEEATIFPTFYHCPAAEEDDDDVNLFGSDDEEEDAEAARVREDRLAEYRKKKEAKPKVAAKSVVILDVKPWDDETDMAALEAAVRGIEKGGLVWGTSKLVPIGFGIKKLQINLVIEDEKVSLSDLEEEIQEFEDYVQSTDIATMNKL</sequence>
<dbReference type="FunFam" id="3.30.70.60:FF:000001">
    <property type="entry name" value="Elongation factor 1-beta 1 like"/>
    <property type="match status" value="1"/>
</dbReference>
<keyword evidence="4" id="KW-0175">Coiled coil</keyword>
<feature type="domain" description="Translation elongation factor EF1B beta/delta subunit guanine nucleotide exchange" evidence="5">
    <location>
        <begin position="373"/>
        <end position="459"/>
    </location>
</feature>
<dbReference type="InterPro" id="IPR049720">
    <property type="entry name" value="EF1B_bsu/dsu"/>
</dbReference>
<dbReference type="GO" id="GO:0003746">
    <property type="term" value="F:translation elongation factor activity"/>
    <property type="evidence" value="ECO:0007669"/>
    <property type="project" value="UniProtKB-KW"/>
</dbReference>
<dbReference type="GO" id="GO:0005829">
    <property type="term" value="C:cytosol"/>
    <property type="evidence" value="ECO:0007669"/>
    <property type="project" value="TreeGrafter"/>
</dbReference>
<evidence type="ECO:0000313" key="7">
    <source>
        <dbReference type="EMBL" id="OQD71104.1"/>
    </source>
</evidence>
<dbReference type="GO" id="GO:0005085">
    <property type="term" value="F:guanyl-nucleotide exchange factor activity"/>
    <property type="evidence" value="ECO:0007669"/>
    <property type="project" value="TreeGrafter"/>
</dbReference>
<dbReference type="InterPro" id="IPR014038">
    <property type="entry name" value="EF1B_bsu/dsu_GNE"/>
</dbReference>
<name>A0A1V6P2C9_PENPO</name>
<evidence type="ECO:0000256" key="1">
    <source>
        <dbReference type="ARBA" id="ARBA00007411"/>
    </source>
</evidence>
<keyword evidence="3" id="KW-0648">Protein biosynthesis</keyword>
<dbReference type="Gene3D" id="3.30.70.60">
    <property type="match status" value="1"/>
</dbReference>
<dbReference type="OrthoDB" id="2283785at2759"/>
<dbReference type="InterPro" id="IPR018940">
    <property type="entry name" value="EF-1_beta_acid_region_euk"/>
</dbReference>
<evidence type="ECO:0000259" key="6">
    <source>
        <dbReference type="SMART" id="SM01182"/>
    </source>
</evidence>
<evidence type="ECO:0000259" key="5">
    <source>
        <dbReference type="SMART" id="SM00888"/>
    </source>
</evidence>
<proteinExistence type="inferred from homology"/>
<dbReference type="EMBL" id="MDYM01000001">
    <property type="protein sequence ID" value="OQD71104.1"/>
    <property type="molecule type" value="Genomic_DNA"/>
</dbReference>
<reference evidence="8" key="1">
    <citation type="journal article" date="2017" name="Nat. Microbiol.">
        <title>Global analysis of biosynthetic gene clusters reveals vast potential of secondary metabolite production in Penicillium species.</title>
        <authorList>
            <person name="Nielsen J.C."/>
            <person name="Grijseels S."/>
            <person name="Prigent S."/>
            <person name="Ji B."/>
            <person name="Dainat J."/>
            <person name="Nielsen K.F."/>
            <person name="Frisvad J.C."/>
            <person name="Workman M."/>
            <person name="Nielsen J."/>
        </authorList>
    </citation>
    <scope>NUCLEOTIDE SEQUENCE [LARGE SCALE GENOMIC DNA]</scope>
    <source>
        <strain evidence="8">IBT 4502</strain>
    </source>
</reference>
<dbReference type="Proteomes" id="UP000191408">
    <property type="component" value="Unassembled WGS sequence"/>
</dbReference>
<dbReference type="InterPro" id="IPR036219">
    <property type="entry name" value="eEF-1beta-like_sf"/>
</dbReference>
<keyword evidence="8" id="KW-1185">Reference proteome</keyword>
<dbReference type="PANTHER" id="PTHR11595">
    <property type="entry name" value="EF-HAND AND COILED-COIL DOMAIN-CONTAINING FAMILY MEMBER"/>
    <property type="match status" value="1"/>
</dbReference>
<evidence type="ECO:0000256" key="2">
    <source>
        <dbReference type="ARBA" id="ARBA00022768"/>
    </source>
</evidence>
<dbReference type="Gene3D" id="2.60.40.640">
    <property type="match status" value="1"/>
</dbReference>
<dbReference type="Pfam" id="PF10587">
    <property type="entry name" value="EF-1_beta_acid"/>
    <property type="match status" value="1"/>
</dbReference>
<dbReference type="SMART" id="SM01182">
    <property type="entry name" value="EF-1_beta_acid"/>
    <property type="match status" value="1"/>
</dbReference>
<dbReference type="InterPro" id="IPR014717">
    <property type="entry name" value="Transl_elong_EF1B/ribsomal_bS6"/>
</dbReference>
<dbReference type="PANTHER" id="PTHR11595:SF21">
    <property type="entry name" value="ELONGATION FACTOR 1-BETA"/>
    <property type="match status" value="1"/>
</dbReference>
<accession>A0A1V6P2C9</accession>
<comment type="similarity">
    <text evidence="1">Belongs to the EF-1-beta/EF-1-delta family.</text>
</comment>
<evidence type="ECO:0008006" key="9">
    <source>
        <dbReference type="Google" id="ProtNLM"/>
    </source>
</evidence>
<evidence type="ECO:0000313" key="8">
    <source>
        <dbReference type="Proteomes" id="UP000191408"/>
    </source>
</evidence>
<dbReference type="Pfam" id="PF00736">
    <property type="entry name" value="EF1_GNE"/>
    <property type="match status" value="1"/>
</dbReference>
<dbReference type="CDD" id="cd00292">
    <property type="entry name" value="EF1B"/>
    <property type="match status" value="1"/>
</dbReference>
<organism evidence="7 8">
    <name type="scientific">Penicillium polonicum</name>
    <dbReference type="NCBI Taxonomy" id="60169"/>
    <lineage>
        <taxon>Eukaryota</taxon>
        <taxon>Fungi</taxon>
        <taxon>Dikarya</taxon>
        <taxon>Ascomycota</taxon>
        <taxon>Pezizomycotina</taxon>
        <taxon>Eurotiomycetes</taxon>
        <taxon>Eurotiomycetidae</taxon>
        <taxon>Eurotiales</taxon>
        <taxon>Aspergillaceae</taxon>
        <taxon>Penicillium</taxon>
    </lineage>
</organism>
<dbReference type="AlphaFoldDB" id="A0A1V6P2C9"/>
<keyword evidence="2" id="KW-0251">Elongation factor</keyword>
<dbReference type="InterPro" id="IPR014752">
    <property type="entry name" value="Arrestin-like_C"/>
</dbReference>
<gene>
    <name evidence="7" type="ORF">PENPOL_c001G02132</name>
</gene>
<dbReference type="SUPFAM" id="SSF54984">
    <property type="entry name" value="eEF-1beta-like"/>
    <property type="match status" value="1"/>
</dbReference>
<dbReference type="SMART" id="SM00888">
    <property type="entry name" value="EF1_GNE"/>
    <property type="match status" value="1"/>
</dbReference>
<evidence type="ECO:0000256" key="3">
    <source>
        <dbReference type="ARBA" id="ARBA00022917"/>
    </source>
</evidence>
<comment type="caution">
    <text evidence="7">The sequence shown here is derived from an EMBL/GenBank/DDBJ whole genome shotgun (WGS) entry which is preliminary data.</text>
</comment>
<dbReference type="STRING" id="60169.A0A1V6P2C9"/>
<feature type="domain" description="Elongation factor 1 beta central acidic region eukaryote" evidence="6">
    <location>
        <begin position="337"/>
        <end position="364"/>
    </location>
</feature>
<dbReference type="GO" id="GO:0005853">
    <property type="term" value="C:eukaryotic translation elongation factor 1 complex"/>
    <property type="evidence" value="ECO:0007669"/>
    <property type="project" value="InterPro"/>
</dbReference>
<protein>
    <recommendedName>
        <fullName evidence="9">Translation elongation factor EF1B beta/delta subunit guanine nucleotide exchange domain-containing protein</fullName>
    </recommendedName>
</protein>
<evidence type="ECO:0000256" key="4">
    <source>
        <dbReference type="SAM" id="Coils"/>
    </source>
</evidence>